<dbReference type="EMBL" id="MU006226">
    <property type="protein sequence ID" value="KAF2826361.1"/>
    <property type="molecule type" value="Genomic_DNA"/>
</dbReference>
<feature type="active site" evidence="6">
    <location>
        <position position="252"/>
    </location>
</feature>
<dbReference type="SMART" id="SM00906">
    <property type="entry name" value="Fungal_trans"/>
    <property type="match status" value="1"/>
</dbReference>
<evidence type="ECO:0000256" key="4">
    <source>
        <dbReference type="ARBA" id="ARBA00024226"/>
    </source>
</evidence>
<dbReference type="EC" id="1.2.1.3" evidence="4"/>
<dbReference type="InterPro" id="IPR016163">
    <property type="entry name" value="Ald_DH_C"/>
</dbReference>
<evidence type="ECO:0000256" key="1">
    <source>
        <dbReference type="ARBA" id="ARBA00009986"/>
    </source>
</evidence>
<dbReference type="GO" id="GO:0003677">
    <property type="term" value="F:DNA binding"/>
    <property type="evidence" value="ECO:0007669"/>
    <property type="project" value="InterPro"/>
</dbReference>
<keyword evidence="2 7" id="KW-0560">Oxidoreductase</keyword>
<dbReference type="Gene3D" id="3.40.309.10">
    <property type="entry name" value="Aldehyde Dehydrogenase, Chain A, domain 2"/>
    <property type="match status" value="1"/>
</dbReference>
<evidence type="ECO:0000256" key="6">
    <source>
        <dbReference type="PROSITE-ProRule" id="PRU10007"/>
    </source>
</evidence>
<feature type="compositionally biased region" description="Acidic residues" evidence="8">
    <location>
        <begin position="588"/>
        <end position="601"/>
    </location>
</feature>
<comment type="similarity">
    <text evidence="1 7">Belongs to the aldehyde dehydrogenase family.</text>
</comment>
<evidence type="ECO:0000313" key="10">
    <source>
        <dbReference type="EMBL" id="KAF2826361.1"/>
    </source>
</evidence>
<dbReference type="Proteomes" id="UP000799424">
    <property type="component" value="Unassembled WGS sequence"/>
</dbReference>
<reference evidence="10" key="1">
    <citation type="journal article" date="2020" name="Stud. Mycol.">
        <title>101 Dothideomycetes genomes: a test case for predicting lifestyles and emergence of pathogens.</title>
        <authorList>
            <person name="Haridas S."/>
            <person name="Albert R."/>
            <person name="Binder M."/>
            <person name="Bloem J."/>
            <person name="Labutti K."/>
            <person name="Salamov A."/>
            <person name="Andreopoulos B."/>
            <person name="Baker S."/>
            <person name="Barry K."/>
            <person name="Bills G."/>
            <person name="Bluhm B."/>
            <person name="Cannon C."/>
            <person name="Castanera R."/>
            <person name="Culley D."/>
            <person name="Daum C."/>
            <person name="Ezra D."/>
            <person name="Gonzalez J."/>
            <person name="Henrissat B."/>
            <person name="Kuo A."/>
            <person name="Liang C."/>
            <person name="Lipzen A."/>
            <person name="Lutzoni F."/>
            <person name="Magnuson J."/>
            <person name="Mondo S."/>
            <person name="Nolan M."/>
            <person name="Ohm R."/>
            <person name="Pangilinan J."/>
            <person name="Park H.-J."/>
            <person name="Ramirez L."/>
            <person name="Alfaro M."/>
            <person name="Sun H."/>
            <person name="Tritt A."/>
            <person name="Yoshinaga Y."/>
            <person name="Zwiers L.-H."/>
            <person name="Turgeon B."/>
            <person name="Goodwin S."/>
            <person name="Spatafora J."/>
            <person name="Crous P."/>
            <person name="Grigoriev I."/>
        </authorList>
    </citation>
    <scope>NUCLEOTIDE SEQUENCE</scope>
    <source>
        <strain evidence="10">CBS 113818</strain>
    </source>
</reference>
<keyword evidence="11" id="KW-1185">Reference proteome</keyword>
<evidence type="ECO:0000256" key="3">
    <source>
        <dbReference type="ARBA" id="ARBA00023242"/>
    </source>
</evidence>
<feature type="region of interest" description="Disordered" evidence="8">
    <location>
        <begin position="577"/>
        <end position="601"/>
    </location>
</feature>
<dbReference type="GO" id="GO:0008270">
    <property type="term" value="F:zinc ion binding"/>
    <property type="evidence" value="ECO:0007669"/>
    <property type="project" value="InterPro"/>
</dbReference>
<keyword evidence="3" id="KW-0539">Nucleus</keyword>
<dbReference type="InterPro" id="IPR015590">
    <property type="entry name" value="Aldehyde_DH_dom"/>
</dbReference>
<dbReference type="SUPFAM" id="SSF53720">
    <property type="entry name" value="ALDH-like"/>
    <property type="match status" value="1"/>
</dbReference>
<gene>
    <name evidence="10" type="ORF">CC86DRAFT_292746</name>
</gene>
<dbReference type="OrthoDB" id="310895at2759"/>
<protein>
    <recommendedName>
        <fullName evidence="4">aldehyde dehydrogenase (NAD(+))</fullName>
        <ecNumber evidence="4">1.2.1.3</ecNumber>
    </recommendedName>
</protein>
<dbReference type="PANTHER" id="PTHR11699">
    <property type="entry name" value="ALDEHYDE DEHYDROGENASE-RELATED"/>
    <property type="match status" value="1"/>
</dbReference>
<dbReference type="Gene3D" id="3.40.605.10">
    <property type="entry name" value="Aldehyde Dehydrogenase, Chain A, domain 1"/>
    <property type="match status" value="1"/>
</dbReference>
<dbReference type="InterPro" id="IPR016162">
    <property type="entry name" value="Ald_DH_N"/>
</dbReference>
<dbReference type="GO" id="GO:0006351">
    <property type="term" value="P:DNA-templated transcription"/>
    <property type="evidence" value="ECO:0007669"/>
    <property type="project" value="InterPro"/>
</dbReference>
<dbReference type="Pfam" id="PF00171">
    <property type="entry name" value="Aldedh"/>
    <property type="match status" value="1"/>
</dbReference>
<feature type="domain" description="Xylanolytic transcriptional activator regulatory" evidence="9">
    <location>
        <begin position="804"/>
        <end position="877"/>
    </location>
</feature>
<evidence type="ECO:0000256" key="7">
    <source>
        <dbReference type="RuleBase" id="RU003345"/>
    </source>
</evidence>
<dbReference type="PROSITE" id="PS00687">
    <property type="entry name" value="ALDEHYDE_DEHYDR_GLU"/>
    <property type="match status" value="1"/>
</dbReference>
<evidence type="ECO:0000256" key="5">
    <source>
        <dbReference type="ARBA" id="ARBA00049194"/>
    </source>
</evidence>
<dbReference type="InterPro" id="IPR016161">
    <property type="entry name" value="Ald_DH/histidinol_DH"/>
</dbReference>
<comment type="catalytic activity">
    <reaction evidence="5">
        <text>an aldehyde + NAD(+) + H2O = a carboxylate + NADH + 2 H(+)</text>
        <dbReference type="Rhea" id="RHEA:16185"/>
        <dbReference type="ChEBI" id="CHEBI:15377"/>
        <dbReference type="ChEBI" id="CHEBI:15378"/>
        <dbReference type="ChEBI" id="CHEBI:17478"/>
        <dbReference type="ChEBI" id="CHEBI:29067"/>
        <dbReference type="ChEBI" id="CHEBI:57540"/>
        <dbReference type="ChEBI" id="CHEBI:57945"/>
        <dbReference type="EC" id="1.2.1.3"/>
    </reaction>
</comment>
<dbReference type="GO" id="GO:0004029">
    <property type="term" value="F:aldehyde dehydrogenase (NAD+) activity"/>
    <property type="evidence" value="ECO:0007669"/>
    <property type="project" value="UniProtKB-EC"/>
</dbReference>
<organism evidence="10 11">
    <name type="scientific">Ophiobolus disseminans</name>
    <dbReference type="NCBI Taxonomy" id="1469910"/>
    <lineage>
        <taxon>Eukaryota</taxon>
        <taxon>Fungi</taxon>
        <taxon>Dikarya</taxon>
        <taxon>Ascomycota</taxon>
        <taxon>Pezizomycotina</taxon>
        <taxon>Dothideomycetes</taxon>
        <taxon>Pleosporomycetidae</taxon>
        <taxon>Pleosporales</taxon>
        <taxon>Pleosporineae</taxon>
        <taxon>Phaeosphaeriaceae</taxon>
        <taxon>Ophiobolus</taxon>
    </lineage>
</organism>
<evidence type="ECO:0000256" key="2">
    <source>
        <dbReference type="ARBA" id="ARBA00023002"/>
    </source>
</evidence>
<proteinExistence type="inferred from homology"/>
<name>A0A6A6ZZD7_9PLEO</name>
<dbReference type="InterPro" id="IPR029510">
    <property type="entry name" value="Ald_DH_CS_GLU"/>
</dbReference>
<dbReference type="InterPro" id="IPR007219">
    <property type="entry name" value="XnlR_reg_dom"/>
</dbReference>
<evidence type="ECO:0000259" key="9">
    <source>
        <dbReference type="SMART" id="SM00906"/>
    </source>
</evidence>
<dbReference type="FunFam" id="3.40.605.10:FF:000001">
    <property type="entry name" value="Aldehyde dehydrogenase 1"/>
    <property type="match status" value="1"/>
</dbReference>
<sequence length="1160" mass="127878">MGLPEQIETRLFINGEFVEASHGKTFDIINPATLKHVAKVHEASEQDTDNAVAAAKAAFPAWSEMSPDKRAQYFKKLAGLIRESNDELGALEAASMGKPLGAFFDAYACASKWERYAEAGYTVQGTTSVQTPGYLNMTLRQPYGVVAAIIPWNVPLLFLASKLAPALIVGNTVVLKSSEKAPLTSAKFATLVQKAGFPPGVINIITGFGAVSGSILSHHMDVRALSFTGSGRTGRLIQAAAAKSNLKQVFLELGGKSPAVIFEDADIEQTVKETAYSIQWNSGQVCMANSRVYVQDTIADKYIELFKKHFENEVSMGDPLEKGTNHGPQADEIQHKTVLDYLESGKQSGGELLIGGAAPSDREGYYIQPTIFKNTPEDAKIMKEEIFGPVVNINVFETEEDVLAKANNTEYGLYASVYTKNIDRALRFAKGLEAGTVGVNCTSPVTGADMPFGGYKSSGSGREGEPTYSLDNFLETKTVALPRRTGLLLSLVLMGQAGPIHILFPGPCRYCARTGASCTIATPRRKRPYYHVTEEEYQCSMRILEHFFPGHELNLQSLRTIAKAIKDGSFSAPPVQQTEGLFTQEPFSPEDGDSVDDGEEQDVGELHEPLGCMMKDSRGRFRYVGAHSEIPFNAAVVTLGIQRKNPSIIPTPRVGHYPPSLPAPSPSTDSGVEEVFYLPTRDLCDIYVSRFLEDVHCTYWLYPVENLLRRVDDTYLESASASSSSWMCSLYCIFAIGAANYSGTNGNLPPPSWPASSDQKTSEDYIALAKQLIPAVYDEADIDSIRAMAIISIAMENLCSRVSAYLYIGASVQMAFSLGLHRDQLAESASNMEREQNRRIWWTLFILDQELASRGGSPTIIDERFTKILYPGLHTPLAWQATSVSLCRLKREVIQAIYTERSANAISFSTVSNSLLLLQKWYRQMPAHLKYDVPAPPTHKRAVAVLHLHYWGTTILLTRPFLLYLVIKHSTLVSSKKIWFERMGKLCIDAAQKSVAILEQMAEDGTLSSLTAFDSTCILRVVMIFILAYAHTHTSQYSSHIETCMRLSRNMEQIGFTKMVTEETPGRLADLGIPEEPQTVVAAANGNAHGDVHLDDQMIAQLWGNWDPNFMTPLQTQQSLDITFDDSGAFDINSEILAFTNLDESIVIHPSHYGSYQLRQ</sequence>
<evidence type="ECO:0000313" key="11">
    <source>
        <dbReference type="Proteomes" id="UP000799424"/>
    </source>
</evidence>
<dbReference type="Pfam" id="PF04082">
    <property type="entry name" value="Fungal_trans"/>
    <property type="match status" value="1"/>
</dbReference>
<accession>A0A6A6ZZD7</accession>
<dbReference type="AlphaFoldDB" id="A0A6A6ZZD7"/>
<dbReference type="FunFam" id="3.40.309.10:FF:000012">
    <property type="entry name" value="Betaine aldehyde dehydrogenase"/>
    <property type="match status" value="1"/>
</dbReference>
<evidence type="ECO:0000256" key="8">
    <source>
        <dbReference type="SAM" id="MobiDB-lite"/>
    </source>
</evidence>
<dbReference type="CDD" id="cd12148">
    <property type="entry name" value="fungal_TF_MHR"/>
    <property type="match status" value="1"/>
</dbReference>